<proteinExistence type="predicted"/>
<dbReference type="GO" id="GO:0031177">
    <property type="term" value="F:phosphopantetheine binding"/>
    <property type="evidence" value="ECO:0007669"/>
    <property type="project" value="InterPro"/>
</dbReference>
<dbReference type="SMART" id="SM00823">
    <property type="entry name" value="PKS_PP"/>
    <property type="match status" value="1"/>
</dbReference>
<dbReference type="Proteomes" id="UP000199213">
    <property type="component" value="Unassembled WGS sequence"/>
</dbReference>
<dbReference type="InterPro" id="IPR020806">
    <property type="entry name" value="PKS_PP-bd"/>
</dbReference>
<evidence type="ECO:0000313" key="4">
    <source>
        <dbReference type="EMBL" id="SDK12297.1"/>
    </source>
</evidence>
<dbReference type="RefSeq" id="WP_092627505.1">
    <property type="nucleotide sequence ID" value="NZ_FNFM01000004.1"/>
</dbReference>
<keyword evidence="2" id="KW-0597">Phosphoprotein</keyword>
<feature type="domain" description="Polyketide synthase-like phosphopantetheine-binding" evidence="3">
    <location>
        <begin position="32"/>
        <end position="104"/>
    </location>
</feature>
<evidence type="ECO:0000259" key="3">
    <source>
        <dbReference type="SMART" id="SM00823"/>
    </source>
</evidence>
<accession>A0A1G8ZB93</accession>
<dbReference type="InterPro" id="IPR009081">
    <property type="entry name" value="PP-bd_ACP"/>
</dbReference>
<dbReference type="EMBL" id="FNFM01000004">
    <property type="protein sequence ID" value="SDK12297.1"/>
    <property type="molecule type" value="Genomic_DNA"/>
</dbReference>
<dbReference type="OrthoDB" id="4324469at2"/>
<keyword evidence="1" id="KW-0596">Phosphopantetheine</keyword>
<organism evidence="4 5">
    <name type="scientific">Actinopolyspora mzabensis</name>
    <dbReference type="NCBI Taxonomy" id="995066"/>
    <lineage>
        <taxon>Bacteria</taxon>
        <taxon>Bacillati</taxon>
        <taxon>Actinomycetota</taxon>
        <taxon>Actinomycetes</taxon>
        <taxon>Actinopolysporales</taxon>
        <taxon>Actinopolysporaceae</taxon>
        <taxon>Actinopolyspora</taxon>
    </lineage>
</organism>
<dbReference type="AlphaFoldDB" id="A0A1G8ZB93"/>
<sequence length="129" mass="14345">MNTRSTARDRAPCTDPETLRATDIDERVESIERFLCQEVTRALELPSEHSVDPSKPLHTQGVGSIVALRLERRIRLLLRIDIGAVRILRASSVTELAALCAMRIVDPYPLRSDPEGVSDSVPWTDGGRL</sequence>
<reference evidence="5" key="1">
    <citation type="submission" date="2016-10" db="EMBL/GenBank/DDBJ databases">
        <authorList>
            <person name="Varghese N."/>
            <person name="Submissions S."/>
        </authorList>
    </citation>
    <scope>NUCLEOTIDE SEQUENCE [LARGE SCALE GENOMIC DNA]</scope>
    <source>
        <strain evidence="5">DSM 45460</strain>
    </source>
</reference>
<dbReference type="Gene3D" id="1.10.1200.10">
    <property type="entry name" value="ACP-like"/>
    <property type="match status" value="1"/>
</dbReference>
<name>A0A1G8ZB93_ACTMZ</name>
<keyword evidence="5" id="KW-1185">Reference proteome</keyword>
<evidence type="ECO:0000256" key="1">
    <source>
        <dbReference type="ARBA" id="ARBA00022450"/>
    </source>
</evidence>
<dbReference type="SUPFAM" id="SSF47336">
    <property type="entry name" value="ACP-like"/>
    <property type="match status" value="1"/>
</dbReference>
<gene>
    <name evidence="4" type="ORF">SAMN04487820_104347</name>
</gene>
<evidence type="ECO:0000313" key="5">
    <source>
        <dbReference type="Proteomes" id="UP000199213"/>
    </source>
</evidence>
<protein>
    <recommendedName>
        <fullName evidence="3">Polyketide synthase-like phosphopantetheine-binding domain-containing protein</fullName>
    </recommendedName>
</protein>
<dbReference type="InterPro" id="IPR036736">
    <property type="entry name" value="ACP-like_sf"/>
</dbReference>
<dbReference type="Pfam" id="PF00550">
    <property type="entry name" value="PP-binding"/>
    <property type="match status" value="1"/>
</dbReference>
<evidence type="ECO:0000256" key="2">
    <source>
        <dbReference type="ARBA" id="ARBA00022553"/>
    </source>
</evidence>